<dbReference type="NCBIfam" id="TIGR03510">
    <property type="entry name" value="XapX"/>
    <property type="match status" value="1"/>
</dbReference>
<organism evidence="3 7">
    <name type="scientific">Xanthomonas perforans</name>
    <dbReference type="NCBI Taxonomy" id="442694"/>
    <lineage>
        <taxon>Bacteria</taxon>
        <taxon>Pseudomonadati</taxon>
        <taxon>Pseudomonadota</taxon>
        <taxon>Gammaproteobacteria</taxon>
        <taxon>Lysobacterales</taxon>
        <taxon>Lysobacteraceae</taxon>
        <taxon>Xanthomonas</taxon>
    </lineage>
</organism>
<dbReference type="GeneID" id="61779129"/>
<protein>
    <submittedName>
        <fullName evidence="2 3">Xapx domain-containing protein</fullName>
    </submittedName>
</protein>
<evidence type="ECO:0000313" key="5">
    <source>
        <dbReference type="Proteomes" id="UP000035369"/>
    </source>
</evidence>
<gene>
    <name evidence="4" type="ORF">DB769_16000</name>
    <name evidence="3" type="ORF">G3W61_06830</name>
    <name evidence="2" type="ORF">XP315_21900</name>
</gene>
<dbReference type="AlphaFoldDB" id="A0A0G8VZJ5"/>
<dbReference type="EMBL" id="JAAGYU010000021">
    <property type="protein sequence ID" value="NEL75970.1"/>
    <property type="molecule type" value="Genomic_DNA"/>
</dbReference>
<dbReference type="KEGG" id="xpe:BJD13_05105"/>
<evidence type="ECO:0000313" key="7">
    <source>
        <dbReference type="Proteomes" id="UP000471082"/>
    </source>
</evidence>
<dbReference type="EMBL" id="JZUY01000055">
    <property type="protein sequence ID" value="KLC01567.1"/>
    <property type="molecule type" value="Genomic_DNA"/>
</dbReference>
<keyword evidence="1" id="KW-1133">Transmembrane helix</keyword>
<name>A0A0G8VZJ5_XANPE</name>
<comment type="caution">
    <text evidence="3">The sequence shown here is derived from an EMBL/GenBank/DDBJ whole genome shotgun (WGS) entry which is preliminary data.</text>
</comment>
<dbReference type="EMBL" id="PUUL01000095">
    <property type="protein sequence ID" value="RXD51897.1"/>
    <property type="molecule type" value="Genomic_DNA"/>
</dbReference>
<evidence type="ECO:0000313" key="3">
    <source>
        <dbReference type="EMBL" id="NEL75970.1"/>
    </source>
</evidence>
<dbReference type="Proteomes" id="UP000035369">
    <property type="component" value="Unassembled WGS sequence"/>
</dbReference>
<proteinExistence type="predicted"/>
<evidence type="ECO:0000313" key="6">
    <source>
        <dbReference type="Proteomes" id="UP000289372"/>
    </source>
</evidence>
<reference evidence="2 5" key="1">
    <citation type="submission" date="2015-02" db="EMBL/GenBank/DDBJ databases">
        <title>Whole genome sequencing of multiple isolates of three species of pepper and tomato-infecting xanthomonads reveals genetic diversity in field strains and pinpoints effectors responsible for host specificity.</title>
        <authorList>
            <person name="Schwartz A."/>
            <person name="Dahlbeck D."/>
            <person name="Staskawicz B."/>
            <person name="Bart R."/>
            <person name="Potnis N."/>
            <person name="Minsavage G."/>
            <person name="Timilsina S."/>
            <person name="Goss E."/>
            <person name="Jones J."/>
            <person name="Vallad G."/>
            <person name="Barak J."/>
            <person name="Miller S."/>
            <person name="Ritchie D."/>
            <person name="Martins J.Jr."/>
            <person name="Patane J.S."/>
            <person name="Setubal J.C."/>
        </authorList>
    </citation>
    <scope>NUCLEOTIDE SEQUENCE [LARGE SCALE GENOMIC DNA]</scope>
    <source>
        <strain evidence="2 5">Xp3-15</strain>
    </source>
</reference>
<reference evidence="4 6" key="2">
    <citation type="submission" date="2018-02" db="EMBL/GenBank/DDBJ databases">
        <title>Characterization of Xanthomonas diversity in transplant houses and field plants.</title>
        <authorList>
            <person name="Abrahamian P."/>
            <person name="Timilsina S."/>
            <person name="Minsavage G.V."/>
            <person name="Goss E.M."/>
            <person name="Jones J.B."/>
            <person name="Vallad G.E."/>
        </authorList>
    </citation>
    <scope>NUCLEOTIDE SEQUENCE [LARGE SCALE GENOMIC DNA]</scope>
    <source>
        <strain evidence="4 6">GEV2132</strain>
    </source>
</reference>
<keyword evidence="1" id="KW-0472">Membrane</keyword>
<evidence type="ECO:0000313" key="4">
    <source>
        <dbReference type="EMBL" id="RXD51897.1"/>
    </source>
</evidence>
<feature type="transmembrane region" description="Helical" evidence="1">
    <location>
        <begin position="31"/>
        <end position="51"/>
    </location>
</feature>
<accession>A0A0G8VZJ5</accession>
<evidence type="ECO:0000256" key="1">
    <source>
        <dbReference type="SAM" id="Phobius"/>
    </source>
</evidence>
<reference evidence="3 7" key="3">
    <citation type="submission" date="2019-11" db="EMBL/GenBank/DDBJ databases">
        <title>Genome-resolved metagenomics to study the prevalence of co-infection and intraspecific heterogeneity among plant pathogen metapopulations.</title>
        <authorList>
            <person name="Newberry E."/>
            <person name="Bhandari R."/>
            <person name="Kemble J."/>
            <person name="Sikora E."/>
            <person name="Potnis N."/>
        </authorList>
    </citation>
    <scope>NUCLEOTIDE SEQUENCE [LARGE SCALE GENOMIC DNA]</scope>
    <source>
        <strain evidence="3">Xp_Tom_Tuscaloosa_18b</strain>
    </source>
</reference>
<dbReference type="InterPro" id="IPR020017">
    <property type="entry name" value="XapX_domain"/>
</dbReference>
<keyword evidence="5" id="KW-1185">Reference proteome</keyword>
<dbReference type="Proteomes" id="UP000289372">
    <property type="component" value="Unassembled WGS sequence"/>
</dbReference>
<keyword evidence="1" id="KW-0812">Transmembrane</keyword>
<sequence length="52" mass="5395">MSLAVLGVLLALAIGIGCRLLDLPLPAPPRLTGALLVVAMSVGFLLADWLLR</sequence>
<evidence type="ECO:0000313" key="2">
    <source>
        <dbReference type="EMBL" id="KLC01567.1"/>
    </source>
</evidence>
<dbReference type="RefSeq" id="WP_008577142.1">
    <property type="nucleotide sequence ID" value="NZ_CP018475.1"/>
</dbReference>
<dbReference type="Proteomes" id="UP000471082">
    <property type="component" value="Unassembled WGS sequence"/>
</dbReference>